<dbReference type="RefSeq" id="XP_033593889.1">
    <property type="nucleotide sequence ID" value="XM_033736354.1"/>
</dbReference>
<evidence type="ECO:0000256" key="1">
    <source>
        <dbReference type="SAM" id="MobiDB-lite"/>
    </source>
</evidence>
<evidence type="ECO:0000313" key="2">
    <source>
        <dbReference type="EMBL" id="KAF2487320.1"/>
    </source>
</evidence>
<feature type="compositionally biased region" description="Low complexity" evidence="1">
    <location>
        <begin position="1"/>
        <end position="15"/>
    </location>
</feature>
<organism evidence="2 3">
    <name type="scientific">Neohortaea acidophila</name>
    <dbReference type="NCBI Taxonomy" id="245834"/>
    <lineage>
        <taxon>Eukaryota</taxon>
        <taxon>Fungi</taxon>
        <taxon>Dikarya</taxon>
        <taxon>Ascomycota</taxon>
        <taxon>Pezizomycotina</taxon>
        <taxon>Dothideomycetes</taxon>
        <taxon>Dothideomycetidae</taxon>
        <taxon>Mycosphaerellales</taxon>
        <taxon>Teratosphaeriaceae</taxon>
        <taxon>Neohortaea</taxon>
    </lineage>
</organism>
<dbReference type="EMBL" id="MU001631">
    <property type="protein sequence ID" value="KAF2487320.1"/>
    <property type="molecule type" value="Genomic_DNA"/>
</dbReference>
<reference evidence="2" key="1">
    <citation type="journal article" date="2020" name="Stud. Mycol.">
        <title>101 Dothideomycetes genomes: a test case for predicting lifestyles and emergence of pathogens.</title>
        <authorList>
            <person name="Haridas S."/>
            <person name="Albert R."/>
            <person name="Binder M."/>
            <person name="Bloem J."/>
            <person name="Labutti K."/>
            <person name="Salamov A."/>
            <person name="Andreopoulos B."/>
            <person name="Baker S."/>
            <person name="Barry K."/>
            <person name="Bills G."/>
            <person name="Bluhm B."/>
            <person name="Cannon C."/>
            <person name="Castanera R."/>
            <person name="Culley D."/>
            <person name="Daum C."/>
            <person name="Ezra D."/>
            <person name="Gonzalez J."/>
            <person name="Henrissat B."/>
            <person name="Kuo A."/>
            <person name="Liang C."/>
            <person name="Lipzen A."/>
            <person name="Lutzoni F."/>
            <person name="Magnuson J."/>
            <person name="Mondo S."/>
            <person name="Nolan M."/>
            <person name="Ohm R."/>
            <person name="Pangilinan J."/>
            <person name="Park H.-J."/>
            <person name="Ramirez L."/>
            <person name="Alfaro M."/>
            <person name="Sun H."/>
            <person name="Tritt A."/>
            <person name="Yoshinaga Y."/>
            <person name="Zwiers L.-H."/>
            <person name="Turgeon B."/>
            <person name="Goodwin S."/>
            <person name="Spatafora J."/>
            <person name="Crous P."/>
            <person name="Grigoriev I."/>
        </authorList>
    </citation>
    <scope>NUCLEOTIDE SEQUENCE</scope>
    <source>
        <strain evidence="2">CBS 113389</strain>
    </source>
</reference>
<evidence type="ECO:0000313" key="3">
    <source>
        <dbReference type="Proteomes" id="UP000799767"/>
    </source>
</evidence>
<name>A0A6A6Q4M0_9PEZI</name>
<keyword evidence="3" id="KW-1185">Reference proteome</keyword>
<dbReference type="Proteomes" id="UP000799767">
    <property type="component" value="Unassembled WGS sequence"/>
</dbReference>
<protein>
    <submittedName>
        <fullName evidence="2">Uncharacterized protein</fullName>
    </submittedName>
</protein>
<dbReference type="AlphaFoldDB" id="A0A6A6Q4M0"/>
<accession>A0A6A6Q4M0</accession>
<proteinExistence type="predicted"/>
<dbReference type="GeneID" id="54477356"/>
<feature type="region of interest" description="Disordered" evidence="1">
    <location>
        <begin position="1"/>
        <end position="43"/>
    </location>
</feature>
<sequence length="87" mass="9783">MASDSSRTASQSSTTPETHAQQPHPADEAHPRRSSSMFSHTMEHMHVKEHLAHSKEHLKHADDKVTKMCVKMHLAPDREKHQSPSLG</sequence>
<gene>
    <name evidence="2" type="ORF">BDY17DRAFT_319872</name>
</gene>